<accession>A0A8J4H8E8</accession>
<keyword evidence="2 5" id="KW-0812">Transmembrane</keyword>
<protein>
    <recommendedName>
        <fullName evidence="8">CvpA family protein</fullName>
    </recommendedName>
</protein>
<dbReference type="EMBL" id="BOVK01000064">
    <property type="protein sequence ID" value="GIQ70959.1"/>
    <property type="molecule type" value="Genomic_DNA"/>
</dbReference>
<evidence type="ECO:0000313" key="6">
    <source>
        <dbReference type="EMBL" id="GIQ70959.1"/>
    </source>
</evidence>
<feature type="transmembrane region" description="Helical" evidence="5">
    <location>
        <begin position="12"/>
        <end position="27"/>
    </location>
</feature>
<keyword evidence="4 5" id="KW-0472">Membrane</keyword>
<dbReference type="Pfam" id="PF02674">
    <property type="entry name" value="Colicin_V"/>
    <property type="match status" value="1"/>
</dbReference>
<proteinExistence type="predicted"/>
<evidence type="ECO:0000256" key="5">
    <source>
        <dbReference type="SAM" id="Phobius"/>
    </source>
</evidence>
<name>A0A8J4H8E8_9BACL</name>
<gene>
    <name evidence="6" type="ORF">XYCOK13_37830</name>
</gene>
<evidence type="ECO:0000256" key="1">
    <source>
        <dbReference type="ARBA" id="ARBA00004141"/>
    </source>
</evidence>
<evidence type="ECO:0000313" key="7">
    <source>
        <dbReference type="Proteomes" id="UP000677918"/>
    </source>
</evidence>
<dbReference type="GO" id="GO:0009403">
    <property type="term" value="P:toxin biosynthetic process"/>
    <property type="evidence" value="ECO:0007669"/>
    <property type="project" value="InterPro"/>
</dbReference>
<feature type="transmembrane region" description="Helical" evidence="5">
    <location>
        <begin position="34"/>
        <end position="51"/>
    </location>
</feature>
<sequence>MNGWSDWNVLDWTIAAIGLAALVYGYKNGLVRQLVSLAGLVAAYAAAFFFYEEVAKWLPPLIPYPDFADERLAFLSQLANVESYFYRTLAFALLFFGTRMALGVVGSMLDIAAGLPVISFFNRWGGVLLAGLEAVVLITVAVNVMSILPYEAPQRWLDGSLLAPWFLDSVLGFASKLHELWTEAGRA</sequence>
<evidence type="ECO:0000256" key="4">
    <source>
        <dbReference type="ARBA" id="ARBA00023136"/>
    </source>
</evidence>
<keyword evidence="3 5" id="KW-1133">Transmembrane helix</keyword>
<dbReference type="InterPro" id="IPR003825">
    <property type="entry name" value="Colicin-V_CvpA"/>
</dbReference>
<feature type="transmembrane region" description="Helical" evidence="5">
    <location>
        <begin position="126"/>
        <end position="148"/>
    </location>
</feature>
<feature type="transmembrane region" description="Helical" evidence="5">
    <location>
        <begin position="84"/>
        <end position="105"/>
    </location>
</feature>
<comment type="caution">
    <text evidence="6">The sequence shown here is derived from an EMBL/GenBank/DDBJ whole genome shotgun (WGS) entry which is preliminary data.</text>
</comment>
<dbReference type="RefSeq" id="WP_213413765.1">
    <property type="nucleotide sequence ID" value="NZ_BOVK01000064.1"/>
</dbReference>
<dbReference type="GO" id="GO:0016020">
    <property type="term" value="C:membrane"/>
    <property type="evidence" value="ECO:0007669"/>
    <property type="project" value="UniProtKB-SubCell"/>
</dbReference>
<reference evidence="6" key="1">
    <citation type="submission" date="2021-04" db="EMBL/GenBank/DDBJ databases">
        <title>Draft genome sequence of Xylanibacillus composti strain K13.</title>
        <authorList>
            <person name="Uke A."/>
            <person name="Chhe C."/>
            <person name="Baramee S."/>
            <person name="Kosugi A."/>
        </authorList>
    </citation>
    <scope>NUCLEOTIDE SEQUENCE</scope>
    <source>
        <strain evidence="6">K13</strain>
    </source>
</reference>
<evidence type="ECO:0000256" key="2">
    <source>
        <dbReference type="ARBA" id="ARBA00022692"/>
    </source>
</evidence>
<dbReference type="AlphaFoldDB" id="A0A8J4H8E8"/>
<keyword evidence="7" id="KW-1185">Reference proteome</keyword>
<evidence type="ECO:0000256" key="3">
    <source>
        <dbReference type="ARBA" id="ARBA00022989"/>
    </source>
</evidence>
<organism evidence="6 7">
    <name type="scientific">Xylanibacillus composti</name>
    <dbReference type="NCBI Taxonomy" id="1572762"/>
    <lineage>
        <taxon>Bacteria</taxon>
        <taxon>Bacillati</taxon>
        <taxon>Bacillota</taxon>
        <taxon>Bacilli</taxon>
        <taxon>Bacillales</taxon>
        <taxon>Paenibacillaceae</taxon>
        <taxon>Xylanibacillus</taxon>
    </lineage>
</organism>
<dbReference type="Proteomes" id="UP000677918">
    <property type="component" value="Unassembled WGS sequence"/>
</dbReference>
<evidence type="ECO:0008006" key="8">
    <source>
        <dbReference type="Google" id="ProtNLM"/>
    </source>
</evidence>
<dbReference type="PANTHER" id="PTHR37306:SF1">
    <property type="entry name" value="COLICIN V PRODUCTION PROTEIN"/>
    <property type="match status" value="1"/>
</dbReference>
<comment type="subcellular location">
    <subcellularLocation>
        <location evidence="1">Membrane</location>
        <topology evidence="1">Multi-pass membrane protein</topology>
    </subcellularLocation>
</comment>
<dbReference type="PANTHER" id="PTHR37306">
    <property type="entry name" value="COLICIN V PRODUCTION PROTEIN"/>
    <property type="match status" value="1"/>
</dbReference>